<dbReference type="SUPFAM" id="SSF56954">
    <property type="entry name" value="Outer membrane efflux proteins (OEP)"/>
    <property type="match status" value="1"/>
</dbReference>
<organism evidence="4 5">
    <name type="scientific">Niveibacterium microcysteis</name>
    <dbReference type="NCBI Taxonomy" id="2811415"/>
    <lineage>
        <taxon>Bacteria</taxon>
        <taxon>Pseudomonadati</taxon>
        <taxon>Pseudomonadota</taxon>
        <taxon>Betaproteobacteria</taxon>
        <taxon>Rhodocyclales</taxon>
        <taxon>Rhodocyclaceae</taxon>
        <taxon>Niveibacterium</taxon>
    </lineage>
</organism>
<dbReference type="Pfam" id="PF02321">
    <property type="entry name" value="OEP"/>
    <property type="match status" value="2"/>
</dbReference>
<dbReference type="Proteomes" id="UP000663570">
    <property type="component" value="Chromosome"/>
</dbReference>
<proteinExistence type="inferred from homology"/>
<accession>A0ABX7M8W6</accession>
<feature type="chain" id="PRO_5047506554" evidence="3">
    <location>
        <begin position="22"/>
        <end position="432"/>
    </location>
</feature>
<sequence length="432" mass="46828">MRFKILVAATMWAATNGTSFAQSTEPQAARALTLEEAWRQAEQANPALRRKAAQQAALEGAAQDASALFFNNPQINWEGTRREVPQPGLPDERRKEWSAGLSQTLEIGGQRGYRVSASEAAMAAQAAELESLRRELQVLVAQQAYRVQALQQRVGVEEAALILFEQTATAVAKRRAAGEDTKLDANVAVVEAERAHSQLEATREQLIDARNELAATLQWPAGTQPEVSADLADGLEQPLPALAPLLSALPTQPRVRALAAQEESARSRLGLERASRIPDVTLGLSVGREGAVDARERLTTLSLSVPLPLFKRNASGVGEASAALTQAQIERESSLRDGEANVRSLHARLQSLQRRVQRLQSVVAPTLGSNAQLSEKSRRAGQIGLLEHIVVSRQALDARRDLIDSQLDFQNTRLALMHAAGRPLAPEQGKQP</sequence>
<dbReference type="RefSeq" id="WP_206255494.1">
    <property type="nucleotide sequence ID" value="NZ_CP071060.1"/>
</dbReference>
<dbReference type="Gene3D" id="1.20.1600.10">
    <property type="entry name" value="Outer membrane efflux proteins (OEP)"/>
    <property type="match status" value="1"/>
</dbReference>
<evidence type="ECO:0000256" key="3">
    <source>
        <dbReference type="SAM" id="SignalP"/>
    </source>
</evidence>
<comment type="similarity">
    <text evidence="1">Belongs to the outer membrane factor (OMF) (TC 1.B.17) family.</text>
</comment>
<name>A0ABX7M8W6_9RHOO</name>
<feature type="coiled-coil region" evidence="2">
    <location>
        <begin position="115"/>
        <end position="142"/>
    </location>
</feature>
<feature type="signal peptide" evidence="3">
    <location>
        <begin position="1"/>
        <end position="21"/>
    </location>
</feature>
<dbReference type="InterPro" id="IPR010131">
    <property type="entry name" value="MdtP/NodT-like"/>
</dbReference>
<protein>
    <submittedName>
        <fullName evidence="4">TolC family protein</fullName>
    </submittedName>
</protein>
<dbReference type="EMBL" id="CP071060">
    <property type="protein sequence ID" value="QSI78185.1"/>
    <property type="molecule type" value="Genomic_DNA"/>
</dbReference>
<feature type="coiled-coil region" evidence="2">
    <location>
        <begin position="335"/>
        <end position="362"/>
    </location>
</feature>
<gene>
    <name evidence="4" type="ORF">JY500_05985</name>
</gene>
<reference evidence="4 5" key="1">
    <citation type="submission" date="2021-02" db="EMBL/GenBank/DDBJ databases">
        <title>Niveibacterium changnyeongensis HC41.</title>
        <authorList>
            <person name="Kang M."/>
        </authorList>
    </citation>
    <scope>NUCLEOTIDE SEQUENCE [LARGE SCALE GENOMIC DNA]</scope>
    <source>
        <strain evidence="4 5">HC41</strain>
    </source>
</reference>
<feature type="coiled-coil region" evidence="2">
    <location>
        <begin position="189"/>
        <end position="216"/>
    </location>
</feature>
<keyword evidence="2" id="KW-0175">Coiled coil</keyword>
<evidence type="ECO:0000313" key="4">
    <source>
        <dbReference type="EMBL" id="QSI78185.1"/>
    </source>
</evidence>
<keyword evidence="3" id="KW-0732">Signal</keyword>
<evidence type="ECO:0000256" key="1">
    <source>
        <dbReference type="ARBA" id="ARBA00007613"/>
    </source>
</evidence>
<dbReference type="PANTHER" id="PTHR30203:SF24">
    <property type="entry name" value="BLR4935 PROTEIN"/>
    <property type="match status" value="1"/>
</dbReference>
<evidence type="ECO:0000256" key="2">
    <source>
        <dbReference type="SAM" id="Coils"/>
    </source>
</evidence>
<dbReference type="PANTHER" id="PTHR30203">
    <property type="entry name" value="OUTER MEMBRANE CATION EFFLUX PROTEIN"/>
    <property type="match status" value="1"/>
</dbReference>
<dbReference type="InterPro" id="IPR003423">
    <property type="entry name" value="OMP_efflux"/>
</dbReference>
<evidence type="ECO:0000313" key="5">
    <source>
        <dbReference type="Proteomes" id="UP000663570"/>
    </source>
</evidence>
<keyword evidence="5" id="KW-1185">Reference proteome</keyword>